<dbReference type="SUPFAM" id="SSF143120">
    <property type="entry name" value="YefM-like"/>
    <property type="match status" value="1"/>
</dbReference>
<dbReference type="Pfam" id="PF02604">
    <property type="entry name" value="PhdYeFM_antitox"/>
    <property type="match status" value="1"/>
</dbReference>
<keyword evidence="4" id="KW-1185">Reference proteome</keyword>
<comment type="function">
    <text evidence="2">Antitoxin component of a type II toxin-antitoxin (TA) system.</text>
</comment>
<dbReference type="Gene3D" id="3.40.1620.10">
    <property type="entry name" value="YefM-like domain"/>
    <property type="match status" value="1"/>
</dbReference>
<proteinExistence type="inferred from homology"/>
<organism evidence="3 4">
    <name type="scientific">Megasphaera massiliensis</name>
    <dbReference type="NCBI Taxonomy" id="1232428"/>
    <lineage>
        <taxon>Bacteria</taxon>
        <taxon>Bacillati</taxon>
        <taxon>Bacillota</taxon>
        <taxon>Negativicutes</taxon>
        <taxon>Veillonellales</taxon>
        <taxon>Veillonellaceae</taxon>
        <taxon>Megasphaera</taxon>
    </lineage>
</organism>
<comment type="similarity">
    <text evidence="1 2">Belongs to the phD/YefM antitoxin family.</text>
</comment>
<evidence type="ECO:0000313" key="3">
    <source>
        <dbReference type="EMBL" id="MCQ5343052.1"/>
    </source>
</evidence>
<accession>A0ABT1STK3</accession>
<dbReference type="RefSeq" id="WP_072272047.1">
    <property type="nucleotide sequence ID" value="NZ_JAJCIO010000006.1"/>
</dbReference>
<dbReference type="InterPro" id="IPR036165">
    <property type="entry name" value="YefM-like_sf"/>
</dbReference>
<name>A0ABT1STK3_9FIRM</name>
<comment type="caution">
    <text evidence="3">The sequence shown here is derived from an EMBL/GenBank/DDBJ whole genome shotgun (WGS) entry which is preliminary data.</text>
</comment>
<dbReference type="EMBL" id="JANGEW010000015">
    <property type="protein sequence ID" value="MCQ5343052.1"/>
    <property type="molecule type" value="Genomic_DNA"/>
</dbReference>
<dbReference type="Proteomes" id="UP001206692">
    <property type="component" value="Unassembled WGS sequence"/>
</dbReference>
<protein>
    <recommendedName>
        <fullName evidence="2">Antitoxin</fullName>
    </recommendedName>
</protein>
<evidence type="ECO:0000256" key="2">
    <source>
        <dbReference type="RuleBase" id="RU362080"/>
    </source>
</evidence>
<gene>
    <name evidence="3" type="ORF">NE675_08470</name>
</gene>
<dbReference type="InterPro" id="IPR006442">
    <property type="entry name" value="Antitoxin_Phd/YefM"/>
</dbReference>
<sequence length="85" mass="9428">MKIISHKDARKDFFKIAKEVNERSIPVMAVGQDSTDDVVILGLADYNSLLETLHVYGVPGMAEKLHRAEKERGIPFSSLADISDV</sequence>
<reference evidence="3 4" key="1">
    <citation type="submission" date="2022-06" db="EMBL/GenBank/DDBJ databases">
        <title>Isolation of gut microbiota from human fecal samples.</title>
        <authorList>
            <person name="Pamer E.G."/>
            <person name="Barat B."/>
            <person name="Waligurski E."/>
            <person name="Medina S."/>
            <person name="Paddock L."/>
            <person name="Mostad J."/>
        </authorList>
    </citation>
    <scope>NUCLEOTIDE SEQUENCE [LARGE SCALE GENOMIC DNA]</scope>
    <source>
        <strain evidence="3 4">DFI.1.1</strain>
    </source>
</reference>
<evidence type="ECO:0000313" key="4">
    <source>
        <dbReference type="Proteomes" id="UP001206692"/>
    </source>
</evidence>
<evidence type="ECO:0000256" key="1">
    <source>
        <dbReference type="ARBA" id="ARBA00009981"/>
    </source>
</evidence>